<dbReference type="eggNOG" id="COG4695">
    <property type="taxonomic scope" value="Bacteria"/>
</dbReference>
<dbReference type="Proteomes" id="UP000009885">
    <property type="component" value="Unassembled WGS sequence"/>
</dbReference>
<dbReference type="Pfam" id="PF04860">
    <property type="entry name" value="Phage_portal"/>
    <property type="match status" value="1"/>
</dbReference>
<evidence type="ECO:0000313" key="1">
    <source>
        <dbReference type="EMBL" id="EKU45389.1"/>
    </source>
</evidence>
<organism evidence="1 2">
    <name type="scientific">Staphylococcus massiliensis S46</name>
    <dbReference type="NCBI Taxonomy" id="1229783"/>
    <lineage>
        <taxon>Bacteria</taxon>
        <taxon>Bacillati</taxon>
        <taxon>Bacillota</taxon>
        <taxon>Bacilli</taxon>
        <taxon>Bacillales</taxon>
        <taxon>Staphylococcaceae</taxon>
        <taxon>Staphylococcus</taxon>
    </lineage>
</organism>
<dbReference type="InterPro" id="IPR006427">
    <property type="entry name" value="Portal_HK97"/>
</dbReference>
<dbReference type="NCBIfam" id="TIGR01537">
    <property type="entry name" value="portal_HK97"/>
    <property type="match status" value="1"/>
</dbReference>
<sequence>MPKWLDNLLGVKKMQDKRVEQFEMLSGNIATFSTFTGNIYDNSIYRSAVDSIARHIGKLNGTHVVNNDKQNNNFSKLNRILQIRPNPYMSSYDFLYKVASHYYLYNNAFILIERDDKGDVQALYPLTPSNVEFVVDGANQVYLKFLFNDGEKVIIHHDDVAIIRRFFNSNELLGDDNNAIMSSLELAENQNQGMNEAIKNSARIRGLLKYNQVLSPSKLKEAQEEFTKNYLTMANDGGVIPLDSNLDYEPLNVSDIHVDTSQMELVKQKVYEYLGINENIITGNYDEIQWQSFFESIIEPFAIQLSSELTEKIFTEREIAFSNRIVFESSKLQYSSNNSKTNVIKELLPLGVLTPNQALDLLNLPRVEDGDKRIMSLNYIDKDKATSYQLGKEDIENEGN</sequence>
<dbReference type="EMBL" id="AMSQ01000031">
    <property type="protein sequence ID" value="EKU45389.1"/>
    <property type="molecule type" value="Genomic_DNA"/>
</dbReference>
<evidence type="ECO:0000313" key="2">
    <source>
        <dbReference type="Proteomes" id="UP000009885"/>
    </source>
</evidence>
<reference evidence="1 2" key="1">
    <citation type="journal article" date="2013" name="Genome Announc.">
        <title>Genome Sequence of Staphylococcus massiliensis Strain S46, Isolated from the Surface of Healthy Human Skin.</title>
        <authorList>
            <person name="Srivastav R."/>
            <person name="Singh A."/>
            <person name="Jangir P.K."/>
            <person name="Kumari C."/>
            <person name="Muduli S."/>
            <person name="Sharma R."/>
        </authorList>
    </citation>
    <scope>NUCLEOTIDE SEQUENCE [LARGE SCALE GENOMIC DNA]</scope>
    <source>
        <strain evidence="1 2">S46</strain>
    </source>
</reference>
<proteinExistence type="predicted"/>
<dbReference type="InterPro" id="IPR006944">
    <property type="entry name" value="Phage/GTA_portal"/>
</dbReference>
<dbReference type="STRING" id="1229783.C273_11311"/>
<comment type="caution">
    <text evidence="1">The sequence shown here is derived from an EMBL/GenBank/DDBJ whole genome shotgun (WGS) entry which is preliminary data.</text>
</comment>
<dbReference type="PATRIC" id="fig|1229783.3.peg.2240"/>
<protein>
    <submittedName>
        <fullName evidence="1">Portal protein, phage associated</fullName>
    </submittedName>
</protein>
<dbReference type="AlphaFoldDB" id="K9ADP5"/>
<gene>
    <name evidence="1" type="ORF">C273_11311</name>
</gene>
<keyword evidence="2" id="KW-1185">Reference proteome</keyword>
<dbReference type="RefSeq" id="WP_009385224.1">
    <property type="nucleotide sequence ID" value="NZ_AMSQ01000031.1"/>
</dbReference>
<accession>K9ADP5</accession>
<name>K9ADP5_9STAP</name>